<keyword evidence="2" id="KW-1185">Reference proteome</keyword>
<dbReference type="EMBL" id="CP090978">
    <property type="protein sequence ID" value="UJF32178.1"/>
    <property type="molecule type" value="Genomic_DNA"/>
</dbReference>
<organism evidence="1 2">
    <name type="scientific">Paenibacillus hexagrammi</name>
    <dbReference type="NCBI Taxonomy" id="2908839"/>
    <lineage>
        <taxon>Bacteria</taxon>
        <taxon>Bacillati</taxon>
        <taxon>Bacillota</taxon>
        <taxon>Bacilli</taxon>
        <taxon>Bacillales</taxon>
        <taxon>Paenibacillaceae</taxon>
        <taxon>Paenibacillus</taxon>
    </lineage>
</organism>
<evidence type="ECO:0000313" key="2">
    <source>
        <dbReference type="Proteomes" id="UP001649230"/>
    </source>
</evidence>
<sequence>MLDAYGKGISTVLEIYNSCNEVEDNEYRILNYTKVIEFVSQTVLRKEMLESIMKKLYSPKVLQPDATYMLELEQLYDEHRNNKKDHQAIKLTVETCCDLTDIIDIAPVFLKKLVK</sequence>
<protein>
    <submittedName>
        <fullName evidence="1">Uncharacterized protein</fullName>
    </submittedName>
</protein>
<gene>
    <name evidence="1" type="ORF">L0M14_20960</name>
</gene>
<dbReference type="Proteomes" id="UP001649230">
    <property type="component" value="Chromosome"/>
</dbReference>
<reference evidence="1 2" key="1">
    <citation type="journal article" date="2024" name="Int. J. Syst. Evol. Microbiol.">
        <title>Paenibacillus hexagrammi sp. nov., a novel bacterium isolated from the gut content of Hexagrammos agrammus.</title>
        <authorList>
            <person name="Jung H.K."/>
            <person name="Kim D.G."/>
            <person name="Zin H."/>
            <person name="Park J."/>
            <person name="Jung H."/>
            <person name="Kim Y.O."/>
            <person name="Kong H.J."/>
            <person name="Kim J.W."/>
            <person name="Kim Y.S."/>
        </authorList>
    </citation>
    <scope>NUCLEOTIDE SEQUENCE [LARGE SCALE GENOMIC DNA]</scope>
    <source>
        <strain evidence="1 2">YPD9-1</strain>
    </source>
</reference>
<dbReference type="RefSeq" id="WP_235118523.1">
    <property type="nucleotide sequence ID" value="NZ_CP090978.1"/>
</dbReference>
<name>A0ABY3SDV8_9BACL</name>
<evidence type="ECO:0000313" key="1">
    <source>
        <dbReference type="EMBL" id="UJF32178.1"/>
    </source>
</evidence>
<accession>A0ABY3SDV8</accession>
<proteinExistence type="predicted"/>